<dbReference type="Proteomes" id="UP000474757">
    <property type="component" value="Unassembled WGS sequence"/>
</dbReference>
<dbReference type="GO" id="GO:0043565">
    <property type="term" value="F:sequence-specific DNA binding"/>
    <property type="evidence" value="ECO:0007669"/>
    <property type="project" value="TreeGrafter"/>
</dbReference>
<dbReference type="SUPFAM" id="SSF143422">
    <property type="entry name" value="Transposase IS200-like"/>
    <property type="match status" value="1"/>
</dbReference>
<protein>
    <submittedName>
        <fullName evidence="2">Transposase</fullName>
    </submittedName>
</protein>
<name>A0A6B2JLP1_9RHOB</name>
<dbReference type="InterPro" id="IPR036515">
    <property type="entry name" value="Transposase_17_sf"/>
</dbReference>
<keyword evidence="3" id="KW-1185">Reference proteome</keyword>
<dbReference type="AlphaFoldDB" id="A0A6B2JLP1"/>
<evidence type="ECO:0000313" key="2">
    <source>
        <dbReference type="EMBL" id="NDU99536.1"/>
    </source>
</evidence>
<reference evidence="2 3" key="1">
    <citation type="submission" date="2020-02" db="EMBL/GenBank/DDBJ databases">
        <title>Pseudoroseicyclus tamarix, sp. nov., isolated from offshore sediment of a Tamarix chinensis forest.</title>
        <authorList>
            <person name="Gai Y."/>
        </authorList>
    </citation>
    <scope>NUCLEOTIDE SEQUENCE [LARGE SCALE GENOMIC DNA]</scope>
    <source>
        <strain evidence="2 3">CLL3-39</strain>
    </source>
</reference>
<dbReference type="InterPro" id="IPR002686">
    <property type="entry name" value="Transposase_17"/>
</dbReference>
<dbReference type="Gene3D" id="3.30.70.1290">
    <property type="entry name" value="Transposase IS200-like"/>
    <property type="match status" value="1"/>
</dbReference>
<evidence type="ECO:0000313" key="3">
    <source>
        <dbReference type="Proteomes" id="UP000474757"/>
    </source>
</evidence>
<dbReference type="GO" id="GO:0006313">
    <property type="term" value="P:DNA transposition"/>
    <property type="evidence" value="ECO:0007669"/>
    <property type="project" value="InterPro"/>
</dbReference>
<organism evidence="2 3">
    <name type="scientific">Pseudoroseicyclus tamaricis</name>
    <dbReference type="NCBI Taxonomy" id="2705421"/>
    <lineage>
        <taxon>Bacteria</taxon>
        <taxon>Pseudomonadati</taxon>
        <taxon>Pseudomonadota</taxon>
        <taxon>Alphaproteobacteria</taxon>
        <taxon>Rhodobacterales</taxon>
        <taxon>Paracoccaceae</taxon>
        <taxon>Pseudoroseicyclus</taxon>
    </lineage>
</organism>
<dbReference type="PANTHER" id="PTHR36966">
    <property type="entry name" value="REP-ASSOCIATED TYROSINE TRANSPOSASE"/>
    <property type="match status" value="1"/>
</dbReference>
<evidence type="ECO:0000259" key="1">
    <source>
        <dbReference type="SMART" id="SM01321"/>
    </source>
</evidence>
<dbReference type="EMBL" id="JAAGAB010000001">
    <property type="protein sequence ID" value="NDU99536.1"/>
    <property type="molecule type" value="Genomic_DNA"/>
</dbReference>
<dbReference type="NCBIfam" id="NF047646">
    <property type="entry name" value="REP_Tyr_transpos"/>
    <property type="match status" value="1"/>
</dbReference>
<comment type="caution">
    <text evidence="2">The sequence shown here is derived from an EMBL/GenBank/DDBJ whole genome shotgun (WGS) entry which is preliminary data.</text>
</comment>
<sequence>MSVYLRPRRPGAVVFFTVALAARGTWLLVEEVARLRAAVRATKAERPFGIIAWVVLPDHLHCVWQMPEGDADYSVRWRLIKSRFSMGIDPGRRRASHIARGERAVWQRRFWEHHIRGEADLAAHVQYCWMNPVKHGFVASPEDWEWSSYRRDRETYGA</sequence>
<accession>A0A6B2JLP1</accession>
<dbReference type="SMART" id="SM01321">
    <property type="entry name" value="Y1_Tnp"/>
    <property type="match status" value="1"/>
</dbReference>
<proteinExistence type="predicted"/>
<gene>
    <name evidence="2" type="ORF">GZA08_00950</name>
</gene>
<feature type="domain" description="Transposase IS200-like" evidence="1">
    <location>
        <begin position="9"/>
        <end position="131"/>
    </location>
</feature>
<dbReference type="InterPro" id="IPR052715">
    <property type="entry name" value="RAYT_transposase"/>
</dbReference>
<dbReference type="PANTHER" id="PTHR36966:SF1">
    <property type="entry name" value="REP-ASSOCIATED TYROSINE TRANSPOSASE"/>
    <property type="match status" value="1"/>
</dbReference>
<dbReference type="RefSeq" id="WP_163889115.1">
    <property type="nucleotide sequence ID" value="NZ_JAAFYS010000001.1"/>
</dbReference>
<dbReference type="GO" id="GO:0004803">
    <property type="term" value="F:transposase activity"/>
    <property type="evidence" value="ECO:0007669"/>
    <property type="project" value="InterPro"/>
</dbReference>